<evidence type="ECO:0000256" key="2">
    <source>
        <dbReference type="ARBA" id="ARBA00022946"/>
    </source>
</evidence>
<organism evidence="3 4">
    <name type="scientific">Vanessa tameamea</name>
    <name type="common">Kamehameha butterfly</name>
    <dbReference type="NCBI Taxonomy" id="334116"/>
    <lineage>
        <taxon>Eukaryota</taxon>
        <taxon>Metazoa</taxon>
        <taxon>Ecdysozoa</taxon>
        <taxon>Arthropoda</taxon>
        <taxon>Hexapoda</taxon>
        <taxon>Insecta</taxon>
        <taxon>Pterygota</taxon>
        <taxon>Neoptera</taxon>
        <taxon>Endopterygota</taxon>
        <taxon>Lepidoptera</taxon>
        <taxon>Glossata</taxon>
        <taxon>Ditrysia</taxon>
        <taxon>Papilionoidea</taxon>
        <taxon>Nymphalidae</taxon>
        <taxon>Nymphalinae</taxon>
        <taxon>Vanessa</taxon>
    </lineage>
</organism>
<dbReference type="GO" id="GO:0006393">
    <property type="term" value="P:termination of mitochondrial transcription"/>
    <property type="evidence" value="ECO:0007669"/>
    <property type="project" value="TreeGrafter"/>
</dbReference>
<dbReference type="RefSeq" id="XP_026487466.2">
    <property type="nucleotide sequence ID" value="XM_026631681.2"/>
</dbReference>
<dbReference type="GO" id="GO:0003676">
    <property type="term" value="F:nucleic acid binding"/>
    <property type="evidence" value="ECO:0007669"/>
    <property type="project" value="InterPro"/>
</dbReference>
<dbReference type="PANTHER" id="PTHR15437">
    <property type="entry name" value="TRANSCRIPTION TERMINATION FACTOR, MITOCHONDRIAL"/>
    <property type="match status" value="1"/>
</dbReference>
<dbReference type="SMART" id="SM00733">
    <property type="entry name" value="Mterf"/>
    <property type="match status" value="2"/>
</dbReference>
<evidence type="ECO:0000313" key="4">
    <source>
        <dbReference type="RefSeq" id="XP_026487466.2"/>
    </source>
</evidence>
<keyword evidence="3" id="KW-1185">Reference proteome</keyword>
<evidence type="ECO:0000256" key="1">
    <source>
        <dbReference type="ARBA" id="ARBA00007692"/>
    </source>
</evidence>
<dbReference type="OMA" id="EDALPFY"/>
<dbReference type="Proteomes" id="UP001652626">
    <property type="component" value="Chromosome 4"/>
</dbReference>
<comment type="similarity">
    <text evidence="1">Belongs to the mTERF family.</text>
</comment>
<dbReference type="InterPro" id="IPR038538">
    <property type="entry name" value="MTERF_sf"/>
</dbReference>
<gene>
    <name evidence="4" type="primary">LOC113394384</name>
</gene>
<dbReference type="GO" id="GO:0005759">
    <property type="term" value="C:mitochondrial matrix"/>
    <property type="evidence" value="ECO:0007669"/>
    <property type="project" value="TreeGrafter"/>
</dbReference>
<keyword evidence="2" id="KW-0809">Transit peptide</keyword>
<dbReference type="GeneID" id="113394384"/>
<reference evidence="4" key="1">
    <citation type="submission" date="2025-08" db="UniProtKB">
        <authorList>
            <consortium name="RefSeq"/>
        </authorList>
    </citation>
    <scope>IDENTIFICATION</scope>
    <source>
        <tissue evidence="4">Whole body</tissue>
    </source>
</reference>
<dbReference type="AlphaFoldDB" id="A0A8B8HUW9"/>
<sequence>MAIRNFITSIFLRNRGTIVRTLYSGSYPISNFQKNHEIRSKFSSPFHFINIANKNLGTRECKTQIKDVDASKERIIKELNFLTKKDATPFFKLPVKTLLQIYKTTKNDEENGFCKNRLYYIAQRIKCPPSNLSEQIIKRTFIYKLSFDWLESSLNVLLAMNVSGDRIQRDLWVLKYHHKTIYERLLRVRNLGVENLCPWMVRCSEDILNRSIEITQETKTILGENKSTKMYLATRLNTTPDIIEDMCVKIPALKTIRVTKAKSFLDFLMEEGFNVEEIVDKPRIFAASQKTVKLRLEKLRSLGLSEINLNILCRSRRAFQRYYESIESISKDSK</sequence>
<evidence type="ECO:0000313" key="3">
    <source>
        <dbReference type="Proteomes" id="UP001652626"/>
    </source>
</evidence>
<dbReference type="Gene3D" id="1.25.70.10">
    <property type="entry name" value="Transcription termination factor 3, mitochondrial"/>
    <property type="match status" value="1"/>
</dbReference>
<dbReference type="InterPro" id="IPR003690">
    <property type="entry name" value="MTERF"/>
</dbReference>
<proteinExistence type="inferred from homology"/>
<accession>A0A8B8HUW9</accession>
<dbReference type="OrthoDB" id="75923at2759"/>
<protein>
    <submittedName>
        <fullName evidence="4">Transcription termination factor, mitochondrial</fullName>
    </submittedName>
</protein>
<dbReference type="PANTHER" id="PTHR15437:SF6">
    <property type="entry name" value="TRANSCRIPTION TERMINATION FACTOR, MITOCHONDRIAL"/>
    <property type="match status" value="1"/>
</dbReference>
<name>A0A8B8HUW9_VANTA</name>